<dbReference type="SMART" id="SM00073">
    <property type="entry name" value="HPT"/>
    <property type="match status" value="1"/>
</dbReference>
<organism evidence="4 5">
    <name type="scientific">Tsuneonella litorea</name>
    <dbReference type="NCBI Taxonomy" id="2976475"/>
    <lineage>
        <taxon>Bacteria</taxon>
        <taxon>Pseudomonadati</taxon>
        <taxon>Pseudomonadota</taxon>
        <taxon>Alphaproteobacteria</taxon>
        <taxon>Sphingomonadales</taxon>
        <taxon>Erythrobacteraceae</taxon>
        <taxon>Tsuneonella</taxon>
    </lineage>
</organism>
<dbReference type="Gene3D" id="1.20.120.160">
    <property type="entry name" value="HPT domain"/>
    <property type="match status" value="1"/>
</dbReference>
<keyword evidence="5" id="KW-1185">Reference proteome</keyword>
<dbReference type="CDD" id="cd00088">
    <property type="entry name" value="HPT"/>
    <property type="match status" value="1"/>
</dbReference>
<keyword evidence="1" id="KW-0902">Two-component regulatory system</keyword>
<dbReference type="GO" id="GO:0000160">
    <property type="term" value="P:phosphorelay signal transduction system"/>
    <property type="evidence" value="ECO:0007669"/>
    <property type="project" value="UniProtKB-KW"/>
</dbReference>
<name>A0A9X2W1D0_9SPHN</name>
<dbReference type="RefSeq" id="WP_259961242.1">
    <property type="nucleotide sequence ID" value="NZ_JAOAMV010000002.1"/>
</dbReference>
<dbReference type="InterPro" id="IPR008207">
    <property type="entry name" value="Sig_transdc_His_kin_Hpt_dom"/>
</dbReference>
<dbReference type="AlphaFoldDB" id="A0A9X2W1D0"/>
<dbReference type="EMBL" id="JAOAMV010000002">
    <property type="protein sequence ID" value="MCT2558429.1"/>
    <property type="molecule type" value="Genomic_DNA"/>
</dbReference>
<sequence length="89" mass="9403">MNDIVQAKLAELGRRFAAQAPERRTALRAALDEGDLPALATLAHRLAGNAGMFGYPAISEAAFAVEQAIDEERDPTEPAAVLMDLLGAV</sequence>
<dbReference type="InterPro" id="IPR036641">
    <property type="entry name" value="HPT_dom_sf"/>
</dbReference>
<evidence type="ECO:0000256" key="1">
    <source>
        <dbReference type="ARBA" id="ARBA00023012"/>
    </source>
</evidence>
<feature type="domain" description="HPt" evidence="3">
    <location>
        <begin position="5"/>
        <end position="89"/>
    </location>
</feature>
<keyword evidence="2" id="KW-0597">Phosphoprotein</keyword>
<dbReference type="Proteomes" id="UP001142648">
    <property type="component" value="Unassembled WGS sequence"/>
</dbReference>
<proteinExistence type="predicted"/>
<reference evidence="4" key="1">
    <citation type="submission" date="2022-09" db="EMBL/GenBank/DDBJ databases">
        <title>The genome sequence of Tsuneonella sp. YG55.</title>
        <authorList>
            <person name="Liu Y."/>
        </authorList>
    </citation>
    <scope>NUCLEOTIDE SEQUENCE</scope>
    <source>
        <strain evidence="4">YG55</strain>
    </source>
</reference>
<accession>A0A9X2W1D0</accession>
<evidence type="ECO:0000259" key="3">
    <source>
        <dbReference type="PROSITE" id="PS50894"/>
    </source>
</evidence>
<evidence type="ECO:0000256" key="2">
    <source>
        <dbReference type="PROSITE-ProRule" id="PRU00110"/>
    </source>
</evidence>
<evidence type="ECO:0000313" key="5">
    <source>
        <dbReference type="Proteomes" id="UP001142648"/>
    </source>
</evidence>
<gene>
    <name evidence="4" type="ORF">N0B51_05495</name>
</gene>
<comment type="caution">
    <text evidence="4">The sequence shown here is derived from an EMBL/GenBank/DDBJ whole genome shotgun (WGS) entry which is preliminary data.</text>
</comment>
<feature type="modified residue" description="Phosphohistidine" evidence="2">
    <location>
        <position position="44"/>
    </location>
</feature>
<dbReference type="GO" id="GO:0004672">
    <property type="term" value="F:protein kinase activity"/>
    <property type="evidence" value="ECO:0007669"/>
    <property type="project" value="UniProtKB-ARBA"/>
</dbReference>
<protein>
    <submittedName>
        <fullName evidence="4">Hpt domain-containing protein</fullName>
    </submittedName>
</protein>
<dbReference type="PROSITE" id="PS50894">
    <property type="entry name" value="HPT"/>
    <property type="match status" value="1"/>
</dbReference>
<dbReference type="Pfam" id="PF01627">
    <property type="entry name" value="Hpt"/>
    <property type="match status" value="1"/>
</dbReference>
<evidence type="ECO:0000313" key="4">
    <source>
        <dbReference type="EMBL" id="MCT2558429.1"/>
    </source>
</evidence>
<dbReference type="SUPFAM" id="SSF47226">
    <property type="entry name" value="Histidine-containing phosphotransfer domain, HPT domain"/>
    <property type="match status" value="1"/>
</dbReference>